<gene>
    <name evidence="1" type="ORF">sm9_1024</name>
</gene>
<sequence length="228" mass="25375">MNNKTKIILIIVLLAIICVLFAYDYTSHSNSTNHWENDLGTVDKFVYGNNNSNTELVLIAGIHPREPLSIEPEIKAAKEFAQNHDVKFTVYHVNVTKDPDVYQASRDNGESLVHDYVVPDISNTKGKAVIISHSHVEGYGEGFYLATPAMDNASIDISQKIANSSDFNYFPTDTSKPYKATSATLVSKPIADAGYPTFVYEIPENITEQNSTDKAIELFGMMYDLVKK</sequence>
<evidence type="ECO:0000313" key="2">
    <source>
        <dbReference type="Proteomes" id="UP000067738"/>
    </source>
</evidence>
<dbReference type="GeneID" id="26735993"/>
<proteinExistence type="predicted"/>
<name>A0A0U3EJR8_9EURY</name>
<dbReference type="RefSeq" id="WP_058739101.1">
    <property type="nucleotide sequence ID" value="NZ_CP011266.1"/>
</dbReference>
<evidence type="ECO:0008006" key="3">
    <source>
        <dbReference type="Google" id="ProtNLM"/>
    </source>
</evidence>
<dbReference type="OrthoDB" id="77375at2157"/>
<dbReference type="EMBL" id="CP011266">
    <property type="protein sequence ID" value="ALT68813.1"/>
    <property type="molecule type" value="Genomic_DNA"/>
</dbReference>
<keyword evidence="2" id="KW-1185">Reference proteome</keyword>
<dbReference type="AlphaFoldDB" id="A0A0U3EJR8"/>
<dbReference type="PATRIC" id="fig|230361.4.peg.1055"/>
<dbReference type="Proteomes" id="UP000067738">
    <property type="component" value="Chromosome"/>
</dbReference>
<protein>
    <recommendedName>
        <fullName evidence="3">Adhesin-like protein</fullName>
    </recommendedName>
</protein>
<dbReference type="KEGG" id="mmil:sm9_1024"/>
<evidence type="ECO:0000313" key="1">
    <source>
        <dbReference type="EMBL" id="ALT68813.1"/>
    </source>
</evidence>
<accession>A0A0U3EJR8</accession>
<reference evidence="1 2" key="1">
    <citation type="submission" date="2015-04" db="EMBL/GenBank/DDBJ databases">
        <title>The complete genome sequence of the rumen methanogen Methanobrevibacter millerae SM9.</title>
        <authorList>
            <person name="Leahy S.C."/>
            <person name="Kelly W.J."/>
            <person name="Pacheco D.M."/>
            <person name="Li D."/>
            <person name="Altermann E."/>
            <person name="Attwood G.T."/>
        </authorList>
    </citation>
    <scope>NUCLEOTIDE SEQUENCE [LARGE SCALE GENOMIC DNA]</scope>
    <source>
        <strain evidence="1 2">SM9</strain>
    </source>
</reference>
<organism evidence="1 2">
    <name type="scientific">Methanobrevibacter millerae</name>
    <dbReference type="NCBI Taxonomy" id="230361"/>
    <lineage>
        <taxon>Archaea</taxon>
        <taxon>Methanobacteriati</taxon>
        <taxon>Methanobacteriota</taxon>
        <taxon>Methanomada group</taxon>
        <taxon>Methanobacteria</taxon>
        <taxon>Methanobacteriales</taxon>
        <taxon>Methanobacteriaceae</taxon>
        <taxon>Methanobrevibacter</taxon>
    </lineage>
</organism>